<proteinExistence type="predicted"/>
<dbReference type="Proteomes" id="UP000663824">
    <property type="component" value="Unassembled WGS sequence"/>
</dbReference>
<dbReference type="GO" id="GO:0020037">
    <property type="term" value="F:heme binding"/>
    <property type="evidence" value="ECO:0007669"/>
    <property type="project" value="InterPro"/>
</dbReference>
<evidence type="ECO:0000313" key="4">
    <source>
        <dbReference type="Proteomes" id="UP000663824"/>
    </source>
</evidence>
<evidence type="ECO:0000259" key="1">
    <source>
        <dbReference type="Pfam" id="PF11563"/>
    </source>
</evidence>
<organism evidence="2 4">
    <name type="scientific">Rotaria magnacalcarata</name>
    <dbReference type="NCBI Taxonomy" id="392030"/>
    <lineage>
        <taxon>Eukaryota</taxon>
        <taxon>Metazoa</taxon>
        <taxon>Spiralia</taxon>
        <taxon>Gnathifera</taxon>
        <taxon>Rotifera</taxon>
        <taxon>Eurotatoria</taxon>
        <taxon>Bdelloidea</taxon>
        <taxon>Philodinida</taxon>
        <taxon>Philodinidae</taxon>
        <taxon>Rotaria</taxon>
    </lineage>
</organism>
<dbReference type="PANTHER" id="PTHR42071:SF1">
    <property type="entry name" value="GLOBIN-SENSOR DOMAIN-CONTAINING PROTEIN"/>
    <property type="match status" value="1"/>
</dbReference>
<sequence>MAEHIDKTCLNNNLRYRFDYVSKFLNFTKEDIACLNVLAPMIFPRIPSLVEAVYKKINSFDITKQYFYMRSYNSESFPFNEDTDAAIISTKADFRKDMLSIYLKRVFIQTEWNDKFLQYLSQIGEIHTEFNHTESTHIDYTHVNALLGYLEHLLIDLLWNMENLDRPKKILSIRAVNKLFWIQNDFFTMHYGLTVKNDTIENIYSKEQAHCHYK</sequence>
<dbReference type="Pfam" id="PF11563">
    <property type="entry name" value="Protoglobin"/>
    <property type="match status" value="1"/>
</dbReference>
<dbReference type="Gene3D" id="1.10.490.10">
    <property type="entry name" value="Globins"/>
    <property type="match status" value="1"/>
</dbReference>
<dbReference type="InterPro" id="IPR044398">
    <property type="entry name" value="Globin-sensor_dom"/>
</dbReference>
<accession>A0A816Z6N4</accession>
<reference evidence="2" key="1">
    <citation type="submission" date="2021-02" db="EMBL/GenBank/DDBJ databases">
        <authorList>
            <person name="Nowell W R."/>
        </authorList>
    </citation>
    <scope>NUCLEOTIDE SEQUENCE</scope>
</reference>
<dbReference type="Proteomes" id="UP000676336">
    <property type="component" value="Unassembled WGS sequence"/>
</dbReference>
<dbReference type="AlphaFoldDB" id="A0A816Z6N4"/>
<dbReference type="SUPFAM" id="SSF46458">
    <property type="entry name" value="Globin-like"/>
    <property type="match status" value="1"/>
</dbReference>
<dbReference type="GO" id="GO:0019825">
    <property type="term" value="F:oxygen binding"/>
    <property type="evidence" value="ECO:0007669"/>
    <property type="project" value="InterPro"/>
</dbReference>
<comment type="caution">
    <text evidence="2">The sequence shown here is derived from an EMBL/GenBank/DDBJ whole genome shotgun (WGS) entry which is preliminary data.</text>
</comment>
<name>A0A816Z6N4_9BILA</name>
<feature type="domain" description="Globin-sensor" evidence="1">
    <location>
        <begin position="16"/>
        <end position="191"/>
    </location>
</feature>
<dbReference type="EMBL" id="CAJOBI010007486">
    <property type="protein sequence ID" value="CAF4087045.1"/>
    <property type="molecule type" value="Genomic_DNA"/>
</dbReference>
<dbReference type="PANTHER" id="PTHR42071">
    <property type="entry name" value="PROTOGLOBIN DOMAIN-CONTAINING PROTEIN"/>
    <property type="match status" value="1"/>
</dbReference>
<evidence type="ECO:0000313" key="2">
    <source>
        <dbReference type="EMBL" id="CAF2192742.1"/>
    </source>
</evidence>
<dbReference type="InterPro" id="IPR012292">
    <property type="entry name" value="Globin/Proto"/>
</dbReference>
<gene>
    <name evidence="2" type="ORF">MBJ925_LOCUS34963</name>
    <name evidence="3" type="ORF">SMN809_LOCUS16632</name>
</gene>
<dbReference type="InterPro" id="IPR009050">
    <property type="entry name" value="Globin-like_sf"/>
</dbReference>
<evidence type="ECO:0000313" key="3">
    <source>
        <dbReference type="EMBL" id="CAF4087045.1"/>
    </source>
</evidence>
<dbReference type="EMBL" id="CAJNRE010019295">
    <property type="protein sequence ID" value="CAF2192742.1"/>
    <property type="molecule type" value="Genomic_DNA"/>
</dbReference>
<protein>
    <recommendedName>
        <fullName evidence="1">Globin-sensor domain-containing protein</fullName>
    </recommendedName>
</protein>